<organism evidence="8 9">
    <name type="scientific">Cyphellophora attinorum</name>
    <dbReference type="NCBI Taxonomy" id="1664694"/>
    <lineage>
        <taxon>Eukaryota</taxon>
        <taxon>Fungi</taxon>
        <taxon>Dikarya</taxon>
        <taxon>Ascomycota</taxon>
        <taxon>Pezizomycotina</taxon>
        <taxon>Eurotiomycetes</taxon>
        <taxon>Chaetothyriomycetidae</taxon>
        <taxon>Chaetothyriales</taxon>
        <taxon>Cyphellophoraceae</taxon>
        <taxon>Cyphellophora</taxon>
    </lineage>
</organism>
<dbReference type="PROSITE" id="PS50850">
    <property type="entry name" value="MFS"/>
    <property type="match status" value="1"/>
</dbReference>
<dbReference type="Pfam" id="PF07690">
    <property type="entry name" value="MFS_1"/>
    <property type="match status" value="1"/>
</dbReference>
<evidence type="ECO:0000259" key="7">
    <source>
        <dbReference type="PROSITE" id="PS50850"/>
    </source>
</evidence>
<evidence type="ECO:0000256" key="4">
    <source>
        <dbReference type="ARBA" id="ARBA00022989"/>
    </source>
</evidence>
<feature type="transmembrane region" description="Helical" evidence="6">
    <location>
        <begin position="280"/>
        <end position="302"/>
    </location>
</feature>
<proteinExistence type="predicted"/>
<dbReference type="Proteomes" id="UP000038010">
    <property type="component" value="Unassembled WGS sequence"/>
</dbReference>
<comment type="subcellular location">
    <subcellularLocation>
        <location evidence="1">Membrane</location>
        <topology evidence="1">Multi-pass membrane protein</topology>
    </subcellularLocation>
</comment>
<feature type="transmembrane region" description="Helical" evidence="6">
    <location>
        <begin position="135"/>
        <end position="155"/>
    </location>
</feature>
<keyword evidence="3 6" id="KW-0812">Transmembrane</keyword>
<feature type="transmembrane region" description="Helical" evidence="6">
    <location>
        <begin position="374"/>
        <end position="395"/>
    </location>
</feature>
<reference evidence="8 9" key="1">
    <citation type="submission" date="2015-06" db="EMBL/GenBank/DDBJ databases">
        <title>Draft genome of the ant-associated black yeast Phialophora attae CBS 131958.</title>
        <authorList>
            <person name="Moreno L.F."/>
            <person name="Stielow B.J."/>
            <person name="de Hoog S."/>
            <person name="Vicente V.A."/>
            <person name="Weiss V.A."/>
            <person name="de Vries M."/>
            <person name="Cruz L.M."/>
            <person name="Souza E.M."/>
        </authorList>
    </citation>
    <scope>NUCLEOTIDE SEQUENCE [LARGE SCALE GENOMIC DNA]</scope>
    <source>
        <strain evidence="8 9">CBS 131958</strain>
    </source>
</reference>
<dbReference type="Gene3D" id="1.20.1250.20">
    <property type="entry name" value="MFS general substrate transporter like domains"/>
    <property type="match status" value="1"/>
</dbReference>
<dbReference type="RefSeq" id="XP_018003602.1">
    <property type="nucleotide sequence ID" value="XM_018147449.1"/>
</dbReference>
<sequence length="504" mass="54328">MSNTAHHNNESTHTDSDIAPPLALKSEPYSIFDRRQKAIIVFLVAVAATFSGFASNAYFPAITAVARDLHVSNELINLTITAYLVFQGLGPSLWSPLSDVKGRRIAYICCFIVFIAACIGLGLCQNYATLLVLRMLQSAGSASTITIGSGVLGDITTRAERGGYMGIFQAGFLTPVAIGPVIGGALAGALGWRSIFWFIVIYCGIFLAILVLVLPETLRYRVGNGSRLPTGLIGRWPLVLYQKTTKVQWASSPPAARPSKKHVNVLGPLRILTSKQAAPIILFLSIQYTVWYMGISAIATLFEERYRLSETQIGLTFIANGVGSMLGTLTTGKILDIDFQKIQRKLAEESGSDGTAPVDPTDPKFPLERARLRLMPAFTIVQVLSLLLFGWTVHYSDKVPLAIPIISTFVTGWTAVGMQSAITTYLVDVFSDQSAAASASLNLARCLLAAGGTSIIIPLINAIGVGWAFTLCAVVQILSLAGVFVQWKFAGKWRQEADEKSATS</sequence>
<feature type="transmembrane region" description="Helical" evidence="6">
    <location>
        <begin position="466"/>
        <end position="485"/>
    </location>
</feature>
<evidence type="ECO:0000256" key="3">
    <source>
        <dbReference type="ARBA" id="ARBA00022692"/>
    </source>
</evidence>
<feature type="transmembrane region" description="Helical" evidence="6">
    <location>
        <begin position="314"/>
        <end position="335"/>
    </location>
</feature>
<dbReference type="FunFam" id="1.20.1720.10:FF:000009">
    <property type="entry name" value="MFS multidrug transporter"/>
    <property type="match status" value="1"/>
</dbReference>
<evidence type="ECO:0000256" key="5">
    <source>
        <dbReference type="ARBA" id="ARBA00023136"/>
    </source>
</evidence>
<feature type="transmembrane region" description="Helical" evidence="6">
    <location>
        <begin position="75"/>
        <end position="93"/>
    </location>
</feature>
<feature type="transmembrane region" description="Helical" evidence="6">
    <location>
        <begin position="38"/>
        <end position="55"/>
    </location>
</feature>
<dbReference type="InterPro" id="IPR020846">
    <property type="entry name" value="MFS_dom"/>
</dbReference>
<feature type="transmembrane region" description="Helical" evidence="6">
    <location>
        <begin position="401"/>
        <end position="427"/>
    </location>
</feature>
<dbReference type="GO" id="GO:0022857">
    <property type="term" value="F:transmembrane transporter activity"/>
    <property type="evidence" value="ECO:0007669"/>
    <property type="project" value="InterPro"/>
</dbReference>
<dbReference type="InterPro" id="IPR036259">
    <property type="entry name" value="MFS_trans_sf"/>
</dbReference>
<feature type="domain" description="Major facilitator superfamily (MFS) profile" evidence="7">
    <location>
        <begin position="40"/>
        <end position="491"/>
    </location>
</feature>
<evidence type="ECO:0000256" key="1">
    <source>
        <dbReference type="ARBA" id="ARBA00004141"/>
    </source>
</evidence>
<gene>
    <name evidence="8" type="ORF">AB675_7106</name>
</gene>
<feature type="transmembrane region" description="Helical" evidence="6">
    <location>
        <begin position="439"/>
        <end position="460"/>
    </location>
</feature>
<keyword evidence="5 6" id="KW-0472">Membrane</keyword>
<dbReference type="GeneID" id="28739329"/>
<dbReference type="EMBL" id="LFJN01000005">
    <property type="protein sequence ID" value="KPI43639.1"/>
    <property type="molecule type" value="Genomic_DNA"/>
</dbReference>
<dbReference type="Gene3D" id="1.20.1720.10">
    <property type="entry name" value="Multidrug resistance protein D"/>
    <property type="match status" value="1"/>
</dbReference>
<protein>
    <submittedName>
        <fullName evidence="8">Quinidine resistance protein 1</fullName>
    </submittedName>
</protein>
<evidence type="ECO:0000313" key="8">
    <source>
        <dbReference type="EMBL" id="KPI43639.1"/>
    </source>
</evidence>
<dbReference type="OrthoDB" id="440553at2759"/>
<dbReference type="SUPFAM" id="SSF103473">
    <property type="entry name" value="MFS general substrate transporter"/>
    <property type="match status" value="1"/>
</dbReference>
<comment type="caution">
    <text evidence="8">The sequence shown here is derived from an EMBL/GenBank/DDBJ whole genome shotgun (WGS) entry which is preliminary data.</text>
</comment>
<accession>A0A0N0NQF4</accession>
<dbReference type="VEuPathDB" id="FungiDB:AB675_7106"/>
<evidence type="ECO:0000256" key="6">
    <source>
        <dbReference type="SAM" id="Phobius"/>
    </source>
</evidence>
<dbReference type="AlphaFoldDB" id="A0A0N0NQF4"/>
<dbReference type="PANTHER" id="PTHR23502:SF151">
    <property type="entry name" value="MAJOR FACILITATOR SUPERFAMILY (MFS) PROFILE DOMAIN-CONTAINING PROTEIN"/>
    <property type="match status" value="1"/>
</dbReference>
<keyword evidence="9" id="KW-1185">Reference proteome</keyword>
<dbReference type="STRING" id="1664694.A0A0N0NQF4"/>
<keyword evidence="2" id="KW-0813">Transport</keyword>
<keyword evidence="4 6" id="KW-1133">Transmembrane helix</keyword>
<feature type="transmembrane region" description="Helical" evidence="6">
    <location>
        <begin position="167"/>
        <end position="189"/>
    </location>
</feature>
<dbReference type="GO" id="GO:0005886">
    <property type="term" value="C:plasma membrane"/>
    <property type="evidence" value="ECO:0007669"/>
    <property type="project" value="TreeGrafter"/>
</dbReference>
<feature type="transmembrane region" description="Helical" evidence="6">
    <location>
        <begin position="195"/>
        <end position="214"/>
    </location>
</feature>
<evidence type="ECO:0000313" key="9">
    <source>
        <dbReference type="Proteomes" id="UP000038010"/>
    </source>
</evidence>
<evidence type="ECO:0000256" key="2">
    <source>
        <dbReference type="ARBA" id="ARBA00022448"/>
    </source>
</evidence>
<name>A0A0N0NQF4_9EURO</name>
<dbReference type="InterPro" id="IPR011701">
    <property type="entry name" value="MFS"/>
</dbReference>
<dbReference type="PANTHER" id="PTHR23502">
    <property type="entry name" value="MAJOR FACILITATOR SUPERFAMILY"/>
    <property type="match status" value="1"/>
</dbReference>
<feature type="transmembrane region" description="Helical" evidence="6">
    <location>
        <begin position="105"/>
        <end position="123"/>
    </location>
</feature>